<comment type="caution">
    <text evidence="5">The sequence shown here is derived from an EMBL/GenBank/DDBJ whole genome shotgun (WGS) entry which is preliminary data.</text>
</comment>
<reference evidence="5" key="2">
    <citation type="submission" date="2021-04" db="EMBL/GenBank/DDBJ databases">
        <authorList>
            <person name="Gilroy R."/>
        </authorList>
    </citation>
    <scope>NUCLEOTIDE SEQUENCE</scope>
    <source>
        <strain evidence="5">ChiBcec2-3848</strain>
    </source>
</reference>
<dbReference type="InterPro" id="IPR020449">
    <property type="entry name" value="Tscrpt_reg_AraC-type_HTH"/>
</dbReference>
<feature type="domain" description="HTH araC/xylS-type" evidence="4">
    <location>
        <begin position="206"/>
        <end position="304"/>
    </location>
</feature>
<dbReference type="PRINTS" id="PR00032">
    <property type="entry name" value="HTHARAC"/>
</dbReference>
<proteinExistence type="predicted"/>
<dbReference type="PANTHER" id="PTHR43280">
    <property type="entry name" value="ARAC-FAMILY TRANSCRIPTIONAL REGULATOR"/>
    <property type="match status" value="1"/>
</dbReference>
<reference evidence="5" key="1">
    <citation type="journal article" date="2021" name="PeerJ">
        <title>Extensive microbial diversity within the chicken gut microbiome revealed by metagenomics and culture.</title>
        <authorList>
            <person name="Gilroy R."/>
            <person name="Ravi A."/>
            <person name="Getino M."/>
            <person name="Pursley I."/>
            <person name="Horton D.L."/>
            <person name="Alikhan N.F."/>
            <person name="Baker D."/>
            <person name="Gharbi K."/>
            <person name="Hall N."/>
            <person name="Watson M."/>
            <person name="Adriaenssens E.M."/>
            <person name="Foster-Nyarko E."/>
            <person name="Jarju S."/>
            <person name="Secka A."/>
            <person name="Antonio M."/>
            <person name="Oren A."/>
            <person name="Chaudhuri R.R."/>
            <person name="La Ragione R."/>
            <person name="Hildebrand F."/>
            <person name="Pallen M.J."/>
        </authorList>
    </citation>
    <scope>NUCLEOTIDE SEQUENCE</scope>
    <source>
        <strain evidence="5">ChiBcec2-3848</strain>
    </source>
</reference>
<dbReference type="Gene3D" id="2.60.120.10">
    <property type="entry name" value="Jelly Rolls"/>
    <property type="match status" value="1"/>
</dbReference>
<dbReference type="PANTHER" id="PTHR43280:SF2">
    <property type="entry name" value="HTH-TYPE TRANSCRIPTIONAL REGULATOR EXSA"/>
    <property type="match status" value="1"/>
</dbReference>
<organism evidence="5 6">
    <name type="scientific">Candidatus Blautia merdavium</name>
    <dbReference type="NCBI Taxonomy" id="2838494"/>
    <lineage>
        <taxon>Bacteria</taxon>
        <taxon>Bacillati</taxon>
        <taxon>Bacillota</taxon>
        <taxon>Clostridia</taxon>
        <taxon>Lachnospirales</taxon>
        <taxon>Lachnospiraceae</taxon>
        <taxon>Blautia</taxon>
    </lineage>
</organism>
<dbReference type="Gene3D" id="1.10.10.60">
    <property type="entry name" value="Homeodomain-like"/>
    <property type="match status" value="2"/>
</dbReference>
<gene>
    <name evidence="5" type="ORF">H9753_14255</name>
</gene>
<dbReference type="SMART" id="SM00342">
    <property type="entry name" value="HTH_ARAC"/>
    <property type="match status" value="1"/>
</dbReference>
<keyword evidence="2" id="KW-0238">DNA-binding</keyword>
<dbReference type="Pfam" id="PF12833">
    <property type="entry name" value="HTH_18"/>
    <property type="match status" value="1"/>
</dbReference>
<dbReference type="PROSITE" id="PS00041">
    <property type="entry name" value="HTH_ARAC_FAMILY_1"/>
    <property type="match status" value="1"/>
</dbReference>
<accession>A0A9D2TDI4</accession>
<dbReference type="PROSITE" id="PS01124">
    <property type="entry name" value="HTH_ARAC_FAMILY_2"/>
    <property type="match status" value="1"/>
</dbReference>
<dbReference type="InterPro" id="IPR037923">
    <property type="entry name" value="HTH-like"/>
</dbReference>
<dbReference type="Proteomes" id="UP000823886">
    <property type="component" value="Unassembled WGS sequence"/>
</dbReference>
<keyword evidence="1" id="KW-0805">Transcription regulation</keyword>
<dbReference type="InterPro" id="IPR003313">
    <property type="entry name" value="AraC-bd"/>
</dbReference>
<dbReference type="GO" id="GO:0043565">
    <property type="term" value="F:sequence-specific DNA binding"/>
    <property type="evidence" value="ECO:0007669"/>
    <property type="project" value="InterPro"/>
</dbReference>
<dbReference type="GO" id="GO:0003700">
    <property type="term" value="F:DNA-binding transcription factor activity"/>
    <property type="evidence" value="ECO:0007669"/>
    <property type="project" value="InterPro"/>
</dbReference>
<evidence type="ECO:0000256" key="1">
    <source>
        <dbReference type="ARBA" id="ARBA00023015"/>
    </source>
</evidence>
<keyword evidence="3" id="KW-0804">Transcription</keyword>
<evidence type="ECO:0000256" key="2">
    <source>
        <dbReference type="ARBA" id="ARBA00023125"/>
    </source>
</evidence>
<dbReference type="EMBL" id="DWVZ01000200">
    <property type="protein sequence ID" value="HJC64753.1"/>
    <property type="molecule type" value="Genomic_DNA"/>
</dbReference>
<protein>
    <submittedName>
        <fullName evidence="5">AraC family transcriptional regulator</fullName>
    </submittedName>
</protein>
<dbReference type="InterPro" id="IPR018062">
    <property type="entry name" value="HTH_AraC-typ_CS"/>
</dbReference>
<evidence type="ECO:0000256" key="3">
    <source>
        <dbReference type="ARBA" id="ARBA00023163"/>
    </source>
</evidence>
<name>A0A9D2TDI4_9FIRM</name>
<sequence>MNANTSPPLQPTDVMQDASEILHYNRLGVPLYIHQSYLSRYPQMRALCHWHGDLEWIYILEGEMNFFISGKRVHLKKQDCLMVNTRQMHYGFSANKKECLFSCTIFPAHLITENPLLYNEYVLPVLKNPALEYLHFPAEDPFSGKVSASFARITQLQEQSEAGYELEVIGILCQLWRHILKKEGVLPTSVPGKDGEKTGSDLSVQRSMVSYICQHYEEKLSLDDIARAGNVGRSKCCSVFRRNLGQSPIDFLNHYRLKVSCHLLTTTDMSITQIAFACGFAHLSYYSKLFLRNYGCTPGEYRKTATPQEVI</sequence>
<evidence type="ECO:0000259" key="4">
    <source>
        <dbReference type="PROSITE" id="PS01124"/>
    </source>
</evidence>
<evidence type="ECO:0000313" key="5">
    <source>
        <dbReference type="EMBL" id="HJC64753.1"/>
    </source>
</evidence>
<dbReference type="SUPFAM" id="SSF46689">
    <property type="entry name" value="Homeodomain-like"/>
    <property type="match status" value="2"/>
</dbReference>
<dbReference type="AlphaFoldDB" id="A0A9D2TDI4"/>
<dbReference type="SUPFAM" id="SSF51215">
    <property type="entry name" value="Regulatory protein AraC"/>
    <property type="match status" value="1"/>
</dbReference>
<dbReference type="InterPro" id="IPR009057">
    <property type="entry name" value="Homeodomain-like_sf"/>
</dbReference>
<dbReference type="InterPro" id="IPR018060">
    <property type="entry name" value="HTH_AraC"/>
</dbReference>
<evidence type="ECO:0000313" key="6">
    <source>
        <dbReference type="Proteomes" id="UP000823886"/>
    </source>
</evidence>
<dbReference type="InterPro" id="IPR014710">
    <property type="entry name" value="RmlC-like_jellyroll"/>
</dbReference>
<dbReference type="Pfam" id="PF02311">
    <property type="entry name" value="AraC_binding"/>
    <property type="match status" value="1"/>
</dbReference>